<keyword evidence="3" id="KW-0808">Transferase</keyword>
<dbReference type="InterPro" id="IPR051681">
    <property type="entry name" value="Ser/Thr_Kinases-Pseudokinases"/>
</dbReference>
<evidence type="ECO:0000313" key="2">
    <source>
        <dbReference type="EMBL" id="AKE41259.1"/>
    </source>
</evidence>
<protein>
    <submittedName>
        <fullName evidence="2">Protein kinase family protein</fullName>
    </submittedName>
    <submittedName>
        <fullName evidence="3">Serine/threonine protein kinase PknA</fullName>
        <ecNumber evidence="3">2.7.11.1</ecNumber>
    </submittedName>
</protein>
<dbReference type="InterPro" id="IPR000719">
    <property type="entry name" value="Prot_kinase_dom"/>
</dbReference>
<keyword evidence="2" id="KW-0418">Kinase</keyword>
<dbReference type="AlphaFoldDB" id="A0A0F6TDH5"/>
<reference evidence="2 4" key="1">
    <citation type="journal article" date="2015" name="Genome Announc.">
        <title>Complete Genome Sequence of Corynebacterium kutscheri DSM 20755, a Corynebacterial Type Strain with Remarkably Low G+C Content of Chromosomal DNA.</title>
        <authorList>
            <person name="Ruckert C."/>
            <person name="Albersmeier A."/>
            <person name="Winkler A."/>
            <person name="Tauch A."/>
        </authorList>
    </citation>
    <scope>NUCLEOTIDE SEQUENCE [LARGE SCALE GENOMIC DNA]</scope>
    <source>
        <strain evidence="2 4">DSM 20755</strain>
    </source>
</reference>
<dbReference type="Gene3D" id="1.10.510.10">
    <property type="entry name" value="Transferase(Phosphotransferase) domain 1"/>
    <property type="match status" value="1"/>
</dbReference>
<dbReference type="Pfam" id="PF00069">
    <property type="entry name" value="Pkinase"/>
    <property type="match status" value="1"/>
</dbReference>
<dbReference type="Proteomes" id="UP000271380">
    <property type="component" value="Chromosome"/>
</dbReference>
<evidence type="ECO:0000259" key="1">
    <source>
        <dbReference type="PROSITE" id="PS50011"/>
    </source>
</evidence>
<accession>A0A0F6TDH5</accession>
<dbReference type="SUPFAM" id="SSF56112">
    <property type="entry name" value="Protein kinase-like (PK-like)"/>
    <property type="match status" value="1"/>
</dbReference>
<proteinExistence type="predicted"/>
<reference evidence="3 5" key="2">
    <citation type="submission" date="2018-12" db="EMBL/GenBank/DDBJ databases">
        <authorList>
            <consortium name="Pathogen Informatics"/>
        </authorList>
    </citation>
    <scope>NUCLEOTIDE SEQUENCE [LARGE SCALE GENOMIC DNA]</scope>
    <source>
        <strain evidence="3 5">NCTC949</strain>
    </source>
</reference>
<dbReference type="InterPro" id="IPR011009">
    <property type="entry name" value="Kinase-like_dom_sf"/>
</dbReference>
<keyword evidence="3" id="KW-0723">Serine/threonine-protein kinase</keyword>
<dbReference type="GO" id="GO:0005524">
    <property type="term" value="F:ATP binding"/>
    <property type="evidence" value="ECO:0007669"/>
    <property type="project" value="InterPro"/>
</dbReference>
<feature type="domain" description="Protein kinase" evidence="1">
    <location>
        <begin position="17"/>
        <end position="278"/>
    </location>
</feature>
<dbReference type="Proteomes" id="UP000033457">
    <property type="component" value="Chromosome"/>
</dbReference>
<dbReference type="SMART" id="SM00220">
    <property type="entry name" value="S_TKc"/>
    <property type="match status" value="1"/>
</dbReference>
<evidence type="ECO:0000313" key="5">
    <source>
        <dbReference type="Proteomes" id="UP000271380"/>
    </source>
</evidence>
<dbReference type="HOGENOM" id="CLU_000288_63_44_11"/>
<dbReference type="STRING" id="35755.UL82_05420"/>
<dbReference type="KEGG" id="cku:UL82_05420"/>
<sequence>MSKQKEIISQVTSALKMTNAERLADGGQKSVWKGIFNGAPAVAKIIFLSGNPVNDQVTIIRAQREVDLLRNIDSPQVVRPFTELIVIGDPPQALSWIEEWLDGSDLTAHLHRQFTSDEAWKLIIDLAKGLKEIHNLAVVHRDLSPSNVRLKSDGSYVLMDPGFARYLAKTTLTGISQPGTLGWRSPEHIPGGEPVPSSDIFCLGILAFYCLTGQLPFDIKKEIVDHEFELQNCQAPSVASYRFDLDQELVAMIDKCLQREPSRRFSNGAELLGELKTLRKI</sequence>
<dbReference type="CDD" id="cd14014">
    <property type="entry name" value="STKc_PknB_like"/>
    <property type="match status" value="1"/>
</dbReference>
<name>A0A0F6TDH5_9CORY</name>
<dbReference type="OrthoDB" id="4570074at2"/>
<dbReference type="RefSeq" id="WP_083966426.1">
    <property type="nucleotide sequence ID" value="NZ_CP011312.1"/>
</dbReference>
<gene>
    <name evidence="3" type="primary">pknA_2</name>
    <name evidence="3" type="ORF">NCTC949_01650</name>
    <name evidence="2" type="ORF">UL82_05420</name>
</gene>
<evidence type="ECO:0000313" key="3">
    <source>
        <dbReference type="EMBL" id="VEH08535.1"/>
    </source>
</evidence>
<dbReference type="PANTHER" id="PTHR44329">
    <property type="entry name" value="SERINE/THREONINE-PROTEIN KINASE TNNI3K-RELATED"/>
    <property type="match status" value="1"/>
</dbReference>
<dbReference type="PROSITE" id="PS50011">
    <property type="entry name" value="PROTEIN_KINASE_DOM"/>
    <property type="match status" value="1"/>
</dbReference>
<dbReference type="GO" id="GO:0004674">
    <property type="term" value="F:protein serine/threonine kinase activity"/>
    <property type="evidence" value="ECO:0007669"/>
    <property type="project" value="UniProtKB-KW"/>
</dbReference>
<dbReference type="EC" id="2.7.11.1" evidence="3"/>
<evidence type="ECO:0000313" key="4">
    <source>
        <dbReference type="Proteomes" id="UP000033457"/>
    </source>
</evidence>
<dbReference type="EMBL" id="LR134377">
    <property type="protein sequence ID" value="VEH08535.1"/>
    <property type="molecule type" value="Genomic_DNA"/>
</dbReference>
<organism evidence="2 4">
    <name type="scientific">Corynebacterium kutscheri</name>
    <dbReference type="NCBI Taxonomy" id="35755"/>
    <lineage>
        <taxon>Bacteria</taxon>
        <taxon>Bacillati</taxon>
        <taxon>Actinomycetota</taxon>
        <taxon>Actinomycetes</taxon>
        <taxon>Mycobacteriales</taxon>
        <taxon>Corynebacteriaceae</taxon>
        <taxon>Corynebacterium</taxon>
    </lineage>
</organism>
<keyword evidence="4" id="KW-1185">Reference proteome</keyword>
<dbReference type="EMBL" id="CP011312">
    <property type="protein sequence ID" value="AKE41259.1"/>
    <property type="molecule type" value="Genomic_DNA"/>
</dbReference>